<protein>
    <submittedName>
        <fullName evidence="4">Coiled-coil domain-containing protein 25-like protein</fullName>
    </submittedName>
</protein>
<feature type="region of interest" description="Disordered" evidence="2">
    <location>
        <begin position="177"/>
        <end position="206"/>
    </location>
</feature>
<dbReference type="KEGG" id="mng:MNEG_10956"/>
<name>A0A0D2M719_9CHLO</name>
<evidence type="ECO:0000313" key="4">
    <source>
        <dbReference type="EMBL" id="KIY97006.1"/>
    </source>
</evidence>
<dbReference type="PANTHER" id="PTHR13049">
    <property type="entry name" value="DUF814-RELATED"/>
    <property type="match status" value="1"/>
</dbReference>
<gene>
    <name evidence="4" type="ORF">MNEG_10956</name>
</gene>
<reference evidence="4 5" key="1">
    <citation type="journal article" date="2013" name="BMC Genomics">
        <title>Reconstruction of the lipid metabolism for the microalga Monoraphidium neglectum from its genome sequence reveals characteristics suitable for biofuel production.</title>
        <authorList>
            <person name="Bogen C."/>
            <person name="Al-Dilaimi A."/>
            <person name="Albersmeier A."/>
            <person name="Wichmann J."/>
            <person name="Grundmann M."/>
            <person name="Rupp O."/>
            <person name="Lauersen K.J."/>
            <person name="Blifernez-Klassen O."/>
            <person name="Kalinowski J."/>
            <person name="Goesmann A."/>
            <person name="Mussgnug J.H."/>
            <person name="Kruse O."/>
        </authorList>
    </citation>
    <scope>NUCLEOTIDE SEQUENCE [LARGE SCALE GENOMIC DNA]</scope>
    <source>
        <strain evidence="4 5">SAG 48.87</strain>
    </source>
</reference>
<dbReference type="GeneID" id="25728170"/>
<dbReference type="Pfam" id="PF05670">
    <property type="entry name" value="NFACT-R_1"/>
    <property type="match status" value="1"/>
</dbReference>
<dbReference type="PANTHER" id="PTHR13049:SF2">
    <property type="entry name" value="COILED-COIL DOMAIN-CONTAINING PROTEIN 25"/>
    <property type="match status" value="1"/>
</dbReference>
<dbReference type="EMBL" id="KK102747">
    <property type="protein sequence ID" value="KIY97006.1"/>
    <property type="molecule type" value="Genomic_DNA"/>
</dbReference>
<comment type="similarity">
    <text evidence="1">Belongs to the CCDC25 family.</text>
</comment>
<evidence type="ECO:0000256" key="2">
    <source>
        <dbReference type="SAM" id="MobiDB-lite"/>
    </source>
</evidence>
<dbReference type="OrthoDB" id="200398at2759"/>
<dbReference type="Proteomes" id="UP000054498">
    <property type="component" value="Unassembled WGS sequence"/>
</dbReference>
<dbReference type="AlphaFoldDB" id="A0A0D2M719"/>
<evidence type="ECO:0000259" key="3">
    <source>
        <dbReference type="Pfam" id="PF05670"/>
    </source>
</evidence>
<keyword evidence="5" id="KW-1185">Reference proteome</keyword>
<dbReference type="InterPro" id="IPR039730">
    <property type="entry name" value="Jlp2/Ccd25"/>
</dbReference>
<feature type="domain" description="NFACT RNA-binding" evidence="3">
    <location>
        <begin position="1"/>
        <end position="124"/>
    </location>
</feature>
<proteinExistence type="inferred from homology"/>
<evidence type="ECO:0000313" key="5">
    <source>
        <dbReference type="Proteomes" id="UP000054498"/>
    </source>
</evidence>
<sequence>MVFYFFPRGHVEGKDDYLIYMGRDKYENEDLIKYGLPTDVWFHVDDLSSAHVYLRLPEGTTMDDIPDYTLEDCCQLVKENSIQASFPGFAILGCKLNNVPIVYTPWANLKKTADMDIGQVGFHDAKRVRKAKVERKSNDIIKRLEKTRDERNPDLRAEKETFEALVRARKRAEERQARQEAKVAKDEQRRQEDLKSYKHIMKEENMVSNAELREKYTTPQDYEEDFM</sequence>
<evidence type="ECO:0000256" key="1">
    <source>
        <dbReference type="ARBA" id="ARBA00008998"/>
    </source>
</evidence>
<organism evidence="4 5">
    <name type="scientific">Monoraphidium neglectum</name>
    <dbReference type="NCBI Taxonomy" id="145388"/>
    <lineage>
        <taxon>Eukaryota</taxon>
        <taxon>Viridiplantae</taxon>
        <taxon>Chlorophyta</taxon>
        <taxon>core chlorophytes</taxon>
        <taxon>Chlorophyceae</taxon>
        <taxon>CS clade</taxon>
        <taxon>Sphaeropleales</taxon>
        <taxon>Selenastraceae</taxon>
        <taxon>Monoraphidium</taxon>
    </lineage>
</organism>
<dbReference type="RefSeq" id="XP_013896026.1">
    <property type="nucleotide sequence ID" value="XM_014040572.1"/>
</dbReference>
<accession>A0A0D2M719</accession>
<dbReference type="InterPro" id="IPR008532">
    <property type="entry name" value="NFACT_RNA-bd"/>
</dbReference>